<dbReference type="PANTHER" id="PTHR35601:SF1">
    <property type="entry name" value="TOXIN RELE"/>
    <property type="match status" value="1"/>
</dbReference>
<organism evidence="3 4">
    <name type="scientific">Neomoorella thermoacetica</name>
    <name type="common">Clostridium thermoaceticum</name>
    <dbReference type="NCBI Taxonomy" id="1525"/>
    <lineage>
        <taxon>Bacteria</taxon>
        <taxon>Bacillati</taxon>
        <taxon>Bacillota</taxon>
        <taxon>Clostridia</taxon>
        <taxon>Neomoorellales</taxon>
        <taxon>Neomoorellaceae</taxon>
        <taxon>Neomoorella</taxon>
    </lineage>
</organism>
<accession>A0A1J5NHR2</accession>
<keyword evidence="2" id="KW-1277">Toxin-antitoxin system</keyword>
<evidence type="ECO:0000256" key="1">
    <source>
        <dbReference type="ARBA" id="ARBA00006226"/>
    </source>
</evidence>
<reference evidence="3 4" key="1">
    <citation type="submission" date="2016-08" db="EMBL/GenBank/DDBJ databases">
        <title>Genome-based comparison of Moorella thermoacetic strains.</title>
        <authorList>
            <person name="Poehlein A."/>
            <person name="Bengelsdorf F.R."/>
            <person name="Esser C."/>
            <person name="Duerre P."/>
            <person name="Daniel R."/>
        </authorList>
    </citation>
    <scope>NUCLEOTIDE SEQUENCE [LARGE SCALE GENOMIC DNA]</scope>
    <source>
        <strain evidence="3 4">DSM 21394</strain>
    </source>
</reference>
<dbReference type="NCBIfam" id="TIGR02385">
    <property type="entry name" value="RelE_StbE"/>
    <property type="match status" value="1"/>
</dbReference>
<dbReference type="InterPro" id="IPR035093">
    <property type="entry name" value="RelE/ParE_toxin_dom_sf"/>
</dbReference>
<dbReference type="Pfam" id="PF05016">
    <property type="entry name" value="ParE_toxin"/>
    <property type="match status" value="1"/>
</dbReference>
<comment type="caution">
    <text evidence="3">The sequence shown here is derived from an EMBL/GenBank/DDBJ whole genome shotgun (WGS) entry which is preliminary data.</text>
</comment>
<sequence length="117" mass="13405">MKWKVKWLPEAVKDMEELDRSIKLRVLKAIVKLEDNPLGYGEPLGEKAGLDLSGMHKLKTARGYRVVYRVEETAVIVLIVVVGKREDLQVYRTAAKRISAYRKKAEAELNRLAELLK</sequence>
<dbReference type="Proteomes" id="UP000182811">
    <property type="component" value="Unassembled WGS sequence"/>
</dbReference>
<dbReference type="AlphaFoldDB" id="A0A1J5NHR2"/>
<evidence type="ECO:0000256" key="2">
    <source>
        <dbReference type="ARBA" id="ARBA00022649"/>
    </source>
</evidence>
<dbReference type="OrthoDB" id="362883at2"/>
<proteinExistence type="inferred from homology"/>
<dbReference type="EMBL" id="MDDC01000013">
    <property type="protein sequence ID" value="OIQ58577.1"/>
    <property type="molecule type" value="Genomic_DNA"/>
</dbReference>
<evidence type="ECO:0000313" key="3">
    <source>
        <dbReference type="EMBL" id="OIQ58577.1"/>
    </source>
</evidence>
<evidence type="ECO:0000313" key="4">
    <source>
        <dbReference type="Proteomes" id="UP000182811"/>
    </source>
</evidence>
<gene>
    <name evidence="3" type="ORF">MOTE_17650</name>
</gene>
<comment type="similarity">
    <text evidence="1">Belongs to the RelE toxin family.</text>
</comment>
<dbReference type="Gene3D" id="3.30.2310.20">
    <property type="entry name" value="RelE-like"/>
    <property type="match status" value="1"/>
</dbReference>
<dbReference type="InterPro" id="IPR007712">
    <property type="entry name" value="RelE/ParE_toxin"/>
</dbReference>
<name>A0A1J5NHR2_NEOTH</name>
<dbReference type="SUPFAM" id="SSF143011">
    <property type="entry name" value="RelE-like"/>
    <property type="match status" value="1"/>
</dbReference>
<protein>
    <submittedName>
        <fullName evidence="3">Plasmid stabilization system protein</fullName>
    </submittedName>
</protein>
<dbReference type="PANTHER" id="PTHR35601">
    <property type="entry name" value="TOXIN RELE"/>
    <property type="match status" value="1"/>
</dbReference>